<dbReference type="OrthoDB" id="9927103at2759"/>
<dbReference type="Gene3D" id="1.10.600.10">
    <property type="entry name" value="Farnesyl Diphosphate Synthase"/>
    <property type="match status" value="1"/>
</dbReference>
<name>A0A1Y2IMI1_TRAC3</name>
<evidence type="ECO:0000256" key="10">
    <source>
        <dbReference type="ARBA" id="ARBA00032873"/>
    </source>
</evidence>
<reference evidence="12 13" key="1">
    <citation type="journal article" date="2015" name="Biotechnol. Biofuels">
        <title>Enhanced degradation of softwood versus hardwood by the white-rot fungus Pycnoporus coccineus.</title>
        <authorList>
            <person name="Couturier M."/>
            <person name="Navarro D."/>
            <person name="Chevret D."/>
            <person name="Henrissat B."/>
            <person name="Piumi F."/>
            <person name="Ruiz-Duenas F.J."/>
            <person name="Martinez A.T."/>
            <person name="Grigoriev I.V."/>
            <person name="Riley R."/>
            <person name="Lipzen A."/>
            <person name="Berrin J.G."/>
            <person name="Master E.R."/>
            <person name="Rosso M.N."/>
        </authorList>
    </citation>
    <scope>NUCLEOTIDE SEQUENCE [LARGE SCALE GENOMIC DNA]</scope>
    <source>
        <strain evidence="12 13">BRFM310</strain>
    </source>
</reference>
<dbReference type="PANTHER" id="PTHR12001">
    <property type="entry name" value="GERANYLGERANYL PYROPHOSPHATE SYNTHASE"/>
    <property type="match status" value="1"/>
</dbReference>
<dbReference type="InterPro" id="IPR033749">
    <property type="entry name" value="Polyprenyl_synt_CS"/>
</dbReference>
<evidence type="ECO:0000256" key="11">
    <source>
        <dbReference type="RuleBase" id="RU004466"/>
    </source>
</evidence>
<evidence type="ECO:0000256" key="7">
    <source>
        <dbReference type="ARBA" id="ARBA00032380"/>
    </source>
</evidence>
<dbReference type="Proteomes" id="UP000193067">
    <property type="component" value="Unassembled WGS sequence"/>
</dbReference>
<keyword evidence="3 11" id="KW-0808">Transferase</keyword>
<comment type="similarity">
    <text evidence="2 11">Belongs to the FPP/GGPP synthase family.</text>
</comment>
<evidence type="ECO:0000256" key="3">
    <source>
        <dbReference type="ARBA" id="ARBA00022679"/>
    </source>
</evidence>
<evidence type="ECO:0000256" key="5">
    <source>
        <dbReference type="ARBA" id="ARBA00022842"/>
    </source>
</evidence>
<dbReference type="GO" id="GO:0008299">
    <property type="term" value="P:isoprenoid biosynthetic process"/>
    <property type="evidence" value="ECO:0007669"/>
    <property type="project" value="UniProtKB-KW"/>
</dbReference>
<dbReference type="InterPro" id="IPR000092">
    <property type="entry name" value="Polyprenyl_synt"/>
</dbReference>
<dbReference type="GO" id="GO:0006744">
    <property type="term" value="P:ubiquinone biosynthetic process"/>
    <property type="evidence" value="ECO:0007669"/>
    <property type="project" value="TreeGrafter"/>
</dbReference>
<dbReference type="InterPro" id="IPR008949">
    <property type="entry name" value="Isoprenoid_synthase_dom_sf"/>
</dbReference>
<dbReference type="PROSITE" id="PS00723">
    <property type="entry name" value="POLYPRENYL_SYNTHASE_1"/>
    <property type="match status" value="1"/>
</dbReference>
<evidence type="ECO:0000313" key="12">
    <source>
        <dbReference type="EMBL" id="OSD02320.1"/>
    </source>
</evidence>
<evidence type="ECO:0000256" key="8">
    <source>
        <dbReference type="ARBA" id="ARBA00032424"/>
    </source>
</evidence>
<keyword evidence="13" id="KW-1185">Reference proteome</keyword>
<evidence type="ECO:0000256" key="4">
    <source>
        <dbReference type="ARBA" id="ARBA00022723"/>
    </source>
</evidence>
<keyword evidence="5" id="KW-0460">Magnesium</keyword>
<proteinExistence type="inferred from homology"/>
<dbReference type="GO" id="GO:0046872">
    <property type="term" value="F:metal ion binding"/>
    <property type="evidence" value="ECO:0007669"/>
    <property type="project" value="UniProtKB-KW"/>
</dbReference>
<dbReference type="SUPFAM" id="SSF48576">
    <property type="entry name" value="Terpenoid synthases"/>
    <property type="match status" value="1"/>
</dbReference>
<evidence type="ECO:0000256" key="1">
    <source>
        <dbReference type="ARBA" id="ARBA00001946"/>
    </source>
</evidence>
<sequence length="380" mass="41564">MQTHSSKAFTGPSPEIAPFIMQFQKGLLGQVASSLPLLTQLTQYYIRQPSKRMRPHMIFLMCQATNGLGSDWHVKLLEAQASALDSQSEGVFSEDVLPSQINLAQAIEMIHVASLLHDDVIDNAETRRGTPSAPAAFGNNHTILGGDFLLGRAMALAASLRSPEVMILVSQAVCTLVEGELLQSGAIDKLQSRGNALEAMVLQRILQTHPDDTELAKLWEDYLRKTYMKTASLFAHALQSAVILGGVNGDQRWRAVAASYGERLGIAFQLMDDLLDFEGDPDKLGKPANADLNLGLATAPVLFALQEDHDLRPLVLRRFKHAGDVEEAVECVRSTRALARTRELAELYAEKAREAISPLPHSVAKDGLMHLTAAVLMRQN</sequence>
<dbReference type="GO" id="GO:1990234">
    <property type="term" value="C:transferase complex"/>
    <property type="evidence" value="ECO:0007669"/>
    <property type="project" value="TreeGrafter"/>
</dbReference>
<evidence type="ECO:0000313" key="13">
    <source>
        <dbReference type="Proteomes" id="UP000193067"/>
    </source>
</evidence>
<dbReference type="EMBL" id="KZ084106">
    <property type="protein sequence ID" value="OSD02320.1"/>
    <property type="molecule type" value="Genomic_DNA"/>
</dbReference>
<keyword evidence="6" id="KW-0414">Isoprene biosynthesis</keyword>
<dbReference type="Pfam" id="PF00348">
    <property type="entry name" value="polyprenyl_synt"/>
    <property type="match status" value="1"/>
</dbReference>
<gene>
    <name evidence="12" type="ORF">PYCCODRAFT_1477870</name>
</gene>
<evidence type="ECO:0000256" key="6">
    <source>
        <dbReference type="ARBA" id="ARBA00023229"/>
    </source>
</evidence>
<evidence type="ECO:0000256" key="9">
    <source>
        <dbReference type="ARBA" id="ARBA00032448"/>
    </source>
</evidence>
<accession>A0A1Y2IMI1</accession>
<dbReference type="CDD" id="cd00685">
    <property type="entry name" value="Trans_IPPS_HT"/>
    <property type="match status" value="1"/>
</dbReference>
<evidence type="ECO:0000256" key="2">
    <source>
        <dbReference type="ARBA" id="ARBA00006706"/>
    </source>
</evidence>
<dbReference type="AlphaFoldDB" id="A0A1Y2IMI1"/>
<keyword evidence="4" id="KW-0479">Metal-binding</keyword>
<organism evidence="12 13">
    <name type="scientific">Trametes coccinea (strain BRFM310)</name>
    <name type="common">Pycnoporus coccineus</name>
    <dbReference type="NCBI Taxonomy" id="1353009"/>
    <lineage>
        <taxon>Eukaryota</taxon>
        <taxon>Fungi</taxon>
        <taxon>Dikarya</taxon>
        <taxon>Basidiomycota</taxon>
        <taxon>Agaricomycotina</taxon>
        <taxon>Agaricomycetes</taxon>
        <taxon>Polyporales</taxon>
        <taxon>Polyporaceae</taxon>
        <taxon>Trametes</taxon>
    </lineage>
</organism>
<dbReference type="PROSITE" id="PS00444">
    <property type="entry name" value="POLYPRENYL_SYNTHASE_2"/>
    <property type="match status" value="1"/>
</dbReference>
<protein>
    <recommendedName>
        <fullName evidence="10">(2E,6E)-farnesyl diphosphate synthase</fullName>
    </recommendedName>
    <alternativeName>
        <fullName evidence="9">Dimethylallyltranstransferase</fullName>
    </alternativeName>
    <alternativeName>
        <fullName evidence="8">Farnesyl diphosphate synthase</fullName>
    </alternativeName>
    <alternativeName>
        <fullName evidence="7">Geranyltranstransferase</fullName>
    </alternativeName>
</protein>
<dbReference type="PANTHER" id="PTHR12001:SF69">
    <property type="entry name" value="ALL TRANS-POLYPRENYL-DIPHOSPHATE SYNTHASE PDSS1"/>
    <property type="match status" value="1"/>
</dbReference>
<dbReference type="STRING" id="1353009.A0A1Y2IMI1"/>
<dbReference type="GO" id="GO:0004659">
    <property type="term" value="F:prenyltransferase activity"/>
    <property type="evidence" value="ECO:0007669"/>
    <property type="project" value="InterPro"/>
</dbReference>
<dbReference type="SFLD" id="SFLDS00005">
    <property type="entry name" value="Isoprenoid_Synthase_Type_I"/>
    <property type="match status" value="1"/>
</dbReference>
<comment type="cofactor">
    <cofactor evidence="1">
        <name>Mg(2+)</name>
        <dbReference type="ChEBI" id="CHEBI:18420"/>
    </cofactor>
</comment>